<feature type="domain" description="RNase H type-1" evidence="1">
    <location>
        <begin position="54"/>
        <end position="124"/>
    </location>
</feature>
<dbReference type="SUPFAM" id="SSF53098">
    <property type="entry name" value="Ribonuclease H-like"/>
    <property type="match status" value="1"/>
</dbReference>
<dbReference type="CDD" id="cd06222">
    <property type="entry name" value="RNase_H_like"/>
    <property type="match status" value="1"/>
</dbReference>
<dbReference type="InterPro" id="IPR053151">
    <property type="entry name" value="RNase_H-like"/>
</dbReference>
<dbReference type="OrthoDB" id="950188at2759"/>
<dbReference type="Gene3D" id="3.30.420.10">
    <property type="entry name" value="Ribonuclease H-like superfamily/Ribonuclease H"/>
    <property type="match status" value="1"/>
</dbReference>
<name>A0A9D3VYD2_9ROSI</name>
<evidence type="ECO:0000313" key="3">
    <source>
        <dbReference type="Proteomes" id="UP000828251"/>
    </source>
</evidence>
<evidence type="ECO:0000313" key="2">
    <source>
        <dbReference type="EMBL" id="KAH1098534.1"/>
    </source>
</evidence>
<proteinExistence type="predicted"/>
<sequence length="126" mass="14093">MGIPPPRPEASLDRIIWRGSTTSSFTVKSTYGKILEMEGRCMEDPLEVQKSPKDGSVRLEDDSTAVGGVVRNRNGEWIIGYIRFLESYLMFEAKLWGILDGLNILIGRGLDNVIVQMDSLEVMMAI</sequence>
<dbReference type="InterPro" id="IPR036397">
    <property type="entry name" value="RNaseH_sf"/>
</dbReference>
<dbReference type="InterPro" id="IPR044730">
    <property type="entry name" value="RNase_H-like_dom_plant"/>
</dbReference>
<comment type="caution">
    <text evidence="2">The sequence shown here is derived from an EMBL/GenBank/DDBJ whole genome shotgun (WGS) entry which is preliminary data.</text>
</comment>
<dbReference type="GO" id="GO:0004523">
    <property type="term" value="F:RNA-DNA hybrid ribonuclease activity"/>
    <property type="evidence" value="ECO:0007669"/>
    <property type="project" value="InterPro"/>
</dbReference>
<dbReference type="GO" id="GO:0003676">
    <property type="term" value="F:nucleic acid binding"/>
    <property type="evidence" value="ECO:0007669"/>
    <property type="project" value="InterPro"/>
</dbReference>
<gene>
    <name evidence="2" type="ORF">J1N35_015455</name>
</gene>
<dbReference type="Pfam" id="PF13456">
    <property type="entry name" value="RVT_3"/>
    <property type="match status" value="1"/>
</dbReference>
<dbReference type="PANTHER" id="PTHR47723:SF19">
    <property type="entry name" value="POLYNUCLEOTIDYL TRANSFERASE, RIBONUCLEASE H-LIKE SUPERFAMILY PROTEIN"/>
    <property type="match status" value="1"/>
</dbReference>
<protein>
    <recommendedName>
        <fullName evidence="1">RNase H type-1 domain-containing protein</fullName>
    </recommendedName>
</protein>
<keyword evidence="3" id="KW-1185">Reference proteome</keyword>
<organism evidence="2 3">
    <name type="scientific">Gossypium stocksii</name>
    <dbReference type="NCBI Taxonomy" id="47602"/>
    <lineage>
        <taxon>Eukaryota</taxon>
        <taxon>Viridiplantae</taxon>
        <taxon>Streptophyta</taxon>
        <taxon>Embryophyta</taxon>
        <taxon>Tracheophyta</taxon>
        <taxon>Spermatophyta</taxon>
        <taxon>Magnoliopsida</taxon>
        <taxon>eudicotyledons</taxon>
        <taxon>Gunneridae</taxon>
        <taxon>Pentapetalae</taxon>
        <taxon>rosids</taxon>
        <taxon>malvids</taxon>
        <taxon>Malvales</taxon>
        <taxon>Malvaceae</taxon>
        <taxon>Malvoideae</taxon>
        <taxon>Gossypium</taxon>
    </lineage>
</organism>
<accession>A0A9D3VYD2</accession>
<dbReference type="AlphaFoldDB" id="A0A9D3VYD2"/>
<dbReference type="Proteomes" id="UP000828251">
    <property type="component" value="Unassembled WGS sequence"/>
</dbReference>
<dbReference type="InterPro" id="IPR002156">
    <property type="entry name" value="RNaseH_domain"/>
</dbReference>
<evidence type="ECO:0000259" key="1">
    <source>
        <dbReference type="Pfam" id="PF13456"/>
    </source>
</evidence>
<dbReference type="EMBL" id="JAIQCV010000005">
    <property type="protein sequence ID" value="KAH1098534.1"/>
    <property type="molecule type" value="Genomic_DNA"/>
</dbReference>
<dbReference type="InterPro" id="IPR012337">
    <property type="entry name" value="RNaseH-like_sf"/>
</dbReference>
<dbReference type="PANTHER" id="PTHR47723">
    <property type="entry name" value="OS05G0353850 PROTEIN"/>
    <property type="match status" value="1"/>
</dbReference>
<reference evidence="2 3" key="1">
    <citation type="journal article" date="2021" name="Plant Biotechnol. J.">
        <title>Multi-omics assisted identification of the key and species-specific regulatory components of drought-tolerant mechanisms in Gossypium stocksii.</title>
        <authorList>
            <person name="Yu D."/>
            <person name="Ke L."/>
            <person name="Zhang D."/>
            <person name="Wu Y."/>
            <person name="Sun Y."/>
            <person name="Mei J."/>
            <person name="Sun J."/>
            <person name="Sun Y."/>
        </authorList>
    </citation>
    <scope>NUCLEOTIDE SEQUENCE [LARGE SCALE GENOMIC DNA]</scope>
    <source>
        <strain evidence="3">cv. E1</strain>
        <tissue evidence="2">Leaf</tissue>
    </source>
</reference>